<keyword evidence="4" id="KW-1185">Reference proteome</keyword>
<protein>
    <recommendedName>
        <fullName evidence="2">DUF4136 domain-containing protein</fullName>
    </recommendedName>
</protein>
<comment type="caution">
    <text evidence="3">The sequence shown here is derived from an EMBL/GenBank/DDBJ whole genome shotgun (WGS) entry which is preliminary data.</text>
</comment>
<dbReference type="Gene3D" id="3.30.160.670">
    <property type="match status" value="1"/>
</dbReference>
<evidence type="ECO:0000313" key="4">
    <source>
        <dbReference type="Proteomes" id="UP000194841"/>
    </source>
</evidence>
<dbReference type="Pfam" id="PF13590">
    <property type="entry name" value="DUF4136"/>
    <property type="match status" value="1"/>
</dbReference>
<evidence type="ECO:0000256" key="1">
    <source>
        <dbReference type="SAM" id="SignalP"/>
    </source>
</evidence>
<keyword evidence="1" id="KW-0732">Signal</keyword>
<dbReference type="Proteomes" id="UP000194841">
    <property type="component" value="Unassembled WGS sequence"/>
</dbReference>
<feature type="chain" id="PRO_5013326481" description="DUF4136 domain-containing protein" evidence="1">
    <location>
        <begin position="21"/>
        <end position="188"/>
    </location>
</feature>
<dbReference type="InterPro" id="IPR025411">
    <property type="entry name" value="DUF4136"/>
</dbReference>
<gene>
    <name evidence="3" type="ORF">B1199_05595</name>
</gene>
<organism evidence="3 4">
    <name type="scientific">Pseudoalteromonas ulvae</name>
    <dbReference type="NCBI Taxonomy" id="107327"/>
    <lineage>
        <taxon>Bacteria</taxon>
        <taxon>Pseudomonadati</taxon>
        <taxon>Pseudomonadota</taxon>
        <taxon>Gammaproteobacteria</taxon>
        <taxon>Alteromonadales</taxon>
        <taxon>Pseudoalteromonadaceae</taxon>
        <taxon>Pseudoalteromonas</taxon>
    </lineage>
</organism>
<proteinExistence type="predicted"/>
<sequence length="188" mass="20830">MERLQLVIMSAFVALLTACAASGPNVNFDKNPDVDISNAKTFAWLKQTHVLEAPADFNPIVKVRIDSAIERNMKAKGYTLVANPEEADMTISYTVGSRDKVKVDSFPVTYRGGFGWGHPYYGNHGSISMGTETTVRNYTEGKLAIDVYDVKTKQPAWHGWATQKITKSNTEDLDLLINTIVDQTLTNL</sequence>
<reference evidence="3 4" key="1">
    <citation type="submission" date="2017-02" db="EMBL/GenBank/DDBJ databases">
        <title>Pseudoalteromonas ulvae TC14 Genome.</title>
        <authorList>
            <person name="Molmeret M."/>
        </authorList>
    </citation>
    <scope>NUCLEOTIDE SEQUENCE [LARGE SCALE GENOMIC DNA]</scope>
    <source>
        <strain evidence="3">TC14</strain>
    </source>
</reference>
<feature type="domain" description="DUF4136" evidence="2">
    <location>
        <begin position="27"/>
        <end position="187"/>
    </location>
</feature>
<dbReference type="PROSITE" id="PS51257">
    <property type="entry name" value="PROKAR_LIPOPROTEIN"/>
    <property type="match status" value="1"/>
</dbReference>
<evidence type="ECO:0000313" key="3">
    <source>
        <dbReference type="EMBL" id="OUL59705.1"/>
    </source>
</evidence>
<dbReference type="RefSeq" id="WP_086743095.1">
    <property type="nucleotide sequence ID" value="NZ_MWPV01000001.1"/>
</dbReference>
<dbReference type="AlphaFoldDB" id="A0A244CVR6"/>
<dbReference type="EMBL" id="MWPV01000001">
    <property type="protein sequence ID" value="OUL59705.1"/>
    <property type="molecule type" value="Genomic_DNA"/>
</dbReference>
<accession>A0A244CVR6</accession>
<feature type="signal peptide" evidence="1">
    <location>
        <begin position="1"/>
        <end position="20"/>
    </location>
</feature>
<dbReference type="OrthoDB" id="118896at2"/>
<evidence type="ECO:0000259" key="2">
    <source>
        <dbReference type="Pfam" id="PF13590"/>
    </source>
</evidence>
<name>A0A244CVR6_PSEDV</name>